<dbReference type="EMBL" id="CM000136">
    <property type="protein sequence ID" value="EAY81575.1"/>
    <property type="molecule type" value="Genomic_DNA"/>
</dbReference>
<keyword evidence="3" id="KW-1185">Reference proteome</keyword>
<sequence>MEPPLPDPAVVSSHHLARAGLLHRSHHHRNQKGGGDPHPPAEQLVVHVSGPEAGDGASVGLNEEDHSLAGGGVEDLVELLDDEHGLADGLPGVEEHGDLPVDGVGGEEEVALAGKVHLHVLIAEPLEVER</sequence>
<evidence type="ECO:0000313" key="3">
    <source>
        <dbReference type="Proteomes" id="UP000007015"/>
    </source>
</evidence>
<accession>A2ZG41</accession>
<reference evidence="2 3" key="1">
    <citation type="journal article" date="2005" name="PLoS Biol.">
        <title>The genomes of Oryza sativa: a history of duplications.</title>
        <authorList>
            <person name="Yu J."/>
            <person name="Wang J."/>
            <person name="Lin W."/>
            <person name="Li S."/>
            <person name="Li H."/>
            <person name="Zhou J."/>
            <person name="Ni P."/>
            <person name="Dong W."/>
            <person name="Hu S."/>
            <person name="Zeng C."/>
            <person name="Zhang J."/>
            <person name="Zhang Y."/>
            <person name="Li R."/>
            <person name="Xu Z."/>
            <person name="Li S."/>
            <person name="Li X."/>
            <person name="Zheng H."/>
            <person name="Cong L."/>
            <person name="Lin L."/>
            <person name="Yin J."/>
            <person name="Geng J."/>
            <person name="Li G."/>
            <person name="Shi J."/>
            <person name="Liu J."/>
            <person name="Lv H."/>
            <person name="Li J."/>
            <person name="Wang J."/>
            <person name="Deng Y."/>
            <person name="Ran L."/>
            <person name="Shi X."/>
            <person name="Wang X."/>
            <person name="Wu Q."/>
            <person name="Li C."/>
            <person name="Ren X."/>
            <person name="Wang J."/>
            <person name="Wang X."/>
            <person name="Li D."/>
            <person name="Liu D."/>
            <person name="Zhang X."/>
            <person name="Ji Z."/>
            <person name="Zhao W."/>
            <person name="Sun Y."/>
            <person name="Zhang Z."/>
            <person name="Bao J."/>
            <person name="Han Y."/>
            <person name="Dong L."/>
            <person name="Ji J."/>
            <person name="Chen P."/>
            <person name="Wu S."/>
            <person name="Liu J."/>
            <person name="Xiao Y."/>
            <person name="Bu D."/>
            <person name="Tan J."/>
            <person name="Yang L."/>
            <person name="Ye C."/>
            <person name="Zhang J."/>
            <person name="Xu J."/>
            <person name="Zhou Y."/>
            <person name="Yu Y."/>
            <person name="Zhang B."/>
            <person name="Zhuang S."/>
            <person name="Wei H."/>
            <person name="Liu B."/>
            <person name="Lei M."/>
            <person name="Yu H."/>
            <person name="Li Y."/>
            <person name="Xu H."/>
            <person name="Wei S."/>
            <person name="He X."/>
            <person name="Fang L."/>
            <person name="Zhang Z."/>
            <person name="Zhang Y."/>
            <person name="Huang X."/>
            <person name="Su Z."/>
            <person name="Tong W."/>
            <person name="Li J."/>
            <person name="Tong Z."/>
            <person name="Li S."/>
            <person name="Ye J."/>
            <person name="Wang L."/>
            <person name="Fang L."/>
            <person name="Lei T."/>
            <person name="Chen C."/>
            <person name="Chen H."/>
            <person name="Xu Z."/>
            <person name="Li H."/>
            <person name="Huang H."/>
            <person name="Zhang F."/>
            <person name="Xu H."/>
            <person name="Li N."/>
            <person name="Zhao C."/>
            <person name="Li S."/>
            <person name="Dong L."/>
            <person name="Huang Y."/>
            <person name="Li L."/>
            <person name="Xi Y."/>
            <person name="Qi Q."/>
            <person name="Li W."/>
            <person name="Zhang B."/>
            <person name="Hu W."/>
            <person name="Zhang Y."/>
            <person name="Tian X."/>
            <person name="Jiao Y."/>
            <person name="Liang X."/>
            <person name="Jin J."/>
            <person name="Gao L."/>
            <person name="Zheng W."/>
            <person name="Hao B."/>
            <person name="Liu S."/>
            <person name="Wang W."/>
            <person name="Yuan L."/>
            <person name="Cao M."/>
            <person name="McDermott J."/>
            <person name="Samudrala R."/>
            <person name="Wang J."/>
            <person name="Wong G.K."/>
            <person name="Yang H."/>
        </authorList>
    </citation>
    <scope>NUCLEOTIDE SEQUENCE [LARGE SCALE GENOMIC DNA]</scope>
    <source>
        <strain evidence="3">cv. 93-11</strain>
    </source>
</reference>
<dbReference type="Proteomes" id="UP000007015">
    <property type="component" value="Chromosome 11"/>
</dbReference>
<feature type="region of interest" description="Disordered" evidence="1">
    <location>
        <begin position="23"/>
        <end position="42"/>
    </location>
</feature>
<gene>
    <name evidence="2" type="ORF">OsI_36739</name>
</gene>
<evidence type="ECO:0000256" key="1">
    <source>
        <dbReference type="SAM" id="MobiDB-lite"/>
    </source>
</evidence>
<dbReference type="AlphaFoldDB" id="A2ZG41"/>
<proteinExistence type="predicted"/>
<organism evidence="2 3">
    <name type="scientific">Oryza sativa subsp. indica</name>
    <name type="common">Rice</name>
    <dbReference type="NCBI Taxonomy" id="39946"/>
    <lineage>
        <taxon>Eukaryota</taxon>
        <taxon>Viridiplantae</taxon>
        <taxon>Streptophyta</taxon>
        <taxon>Embryophyta</taxon>
        <taxon>Tracheophyta</taxon>
        <taxon>Spermatophyta</taxon>
        <taxon>Magnoliopsida</taxon>
        <taxon>Liliopsida</taxon>
        <taxon>Poales</taxon>
        <taxon>Poaceae</taxon>
        <taxon>BOP clade</taxon>
        <taxon>Oryzoideae</taxon>
        <taxon>Oryzeae</taxon>
        <taxon>Oryzinae</taxon>
        <taxon>Oryza</taxon>
        <taxon>Oryza sativa</taxon>
    </lineage>
</organism>
<dbReference type="Gramene" id="BGIOSGA033676-TA">
    <property type="protein sequence ID" value="BGIOSGA033676-PA"/>
    <property type="gene ID" value="BGIOSGA033676"/>
</dbReference>
<dbReference type="HOGENOM" id="CLU_1941563_0_0_1"/>
<name>A2ZG41_ORYSI</name>
<evidence type="ECO:0000313" key="2">
    <source>
        <dbReference type="EMBL" id="EAY81575.1"/>
    </source>
</evidence>
<protein>
    <submittedName>
        <fullName evidence="2">Uncharacterized protein</fullName>
    </submittedName>
</protein>